<evidence type="ECO:0008006" key="3">
    <source>
        <dbReference type="Google" id="ProtNLM"/>
    </source>
</evidence>
<dbReference type="EMBL" id="JACHND010000001">
    <property type="protein sequence ID" value="MBB4700913.1"/>
    <property type="molecule type" value="Genomic_DNA"/>
</dbReference>
<accession>A0A7W7G7R8</accession>
<dbReference type="PIRSF" id="PIRSF017393">
    <property type="entry name" value="MTase_SAV2177"/>
    <property type="match status" value="1"/>
</dbReference>
<protein>
    <recommendedName>
        <fullName evidence="3">SAM-dependent methyltransferase</fullName>
    </recommendedName>
</protein>
<keyword evidence="2" id="KW-1185">Reference proteome</keyword>
<gene>
    <name evidence="1" type="ORF">BJ982_002457</name>
</gene>
<name>A0A7W7G7R8_9ACTN</name>
<dbReference type="Gene3D" id="3.40.50.150">
    <property type="entry name" value="Vaccinia Virus protein VP39"/>
    <property type="match status" value="1"/>
</dbReference>
<dbReference type="InterPro" id="IPR006764">
    <property type="entry name" value="SAM_dep_MeTrfase_SAV2177_type"/>
</dbReference>
<dbReference type="Proteomes" id="UP000542210">
    <property type="component" value="Unassembled WGS sequence"/>
</dbReference>
<dbReference type="SUPFAM" id="SSF53335">
    <property type="entry name" value="S-adenosyl-L-methionine-dependent methyltransferases"/>
    <property type="match status" value="1"/>
</dbReference>
<sequence>MSANDYERPVPPGVDAGRPTIARVYDALLGGTDNFASDRAVVAALREACPQICDVAIQNRRALGRGIGYLAGTLGVRQFLDLGSGLPTAENTHQVAGRSVSEARVVYVDIDPMVRAHSRSLLSGDGGTAVVEADLRDPESVLNDPALRKVIDFTQPVALVLAGILHHLHDDESPKAIVDAYLSAAPTGSPLFITHFCSSAPDAAALEQAFLGVLGTGRFRTIEEITGYFDGTTLLTPGVVHLPDFHPDTPSGRPLTTTDRLITGGIGLKL</sequence>
<evidence type="ECO:0000313" key="1">
    <source>
        <dbReference type="EMBL" id="MBB4700913.1"/>
    </source>
</evidence>
<comment type="caution">
    <text evidence="1">The sequence shown here is derived from an EMBL/GenBank/DDBJ whole genome shotgun (WGS) entry which is preliminary data.</text>
</comment>
<dbReference type="RefSeq" id="WP_184879666.1">
    <property type="nucleotide sequence ID" value="NZ_BOOV01000017.1"/>
</dbReference>
<dbReference type="AlphaFoldDB" id="A0A7W7G7R8"/>
<reference evidence="1 2" key="1">
    <citation type="submission" date="2020-08" db="EMBL/GenBank/DDBJ databases">
        <title>Sequencing the genomes of 1000 actinobacteria strains.</title>
        <authorList>
            <person name="Klenk H.-P."/>
        </authorList>
    </citation>
    <scope>NUCLEOTIDE SEQUENCE [LARGE SCALE GENOMIC DNA]</scope>
    <source>
        <strain evidence="1 2">DSM 45784</strain>
    </source>
</reference>
<organism evidence="1 2">
    <name type="scientific">Sphaerisporangium siamense</name>
    <dbReference type="NCBI Taxonomy" id="795645"/>
    <lineage>
        <taxon>Bacteria</taxon>
        <taxon>Bacillati</taxon>
        <taxon>Actinomycetota</taxon>
        <taxon>Actinomycetes</taxon>
        <taxon>Streptosporangiales</taxon>
        <taxon>Streptosporangiaceae</taxon>
        <taxon>Sphaerisporangium</taxon>
    </lineage>
</organism>
<dbReference type="InterPro" id="IPR029063">
    <property type="entry name" value="SAM-dependent_MTases_sf"/>
</dbReference>
<dbReference type="Pfam" id="PF04672">
    <property type="entry name" value="Methyltransf_19"/>
    <property type="match status" value="1"/>
</dbReference>
<proteinExistence type="predicted"/>
<evidence type="ECO:0000313" key="2">
    <source>
        <dbReference type="Proteomes" id="UP000542210"/>
    </source>
</evidence>